<dbReference type="eggNOG" id="KOG1109">
    <property type="taxonomic scope" value="Eukaryota"/>
</dbReference>
<dbReference type="AlphaFoldDB" id="A0A0P0Y120"/>
<protein>
    <submittedName>
        <fullName evidence="1">Os11g0247350 protein</fullName>
    </submittedName>
</protein>
<feature type="non-terminal residue" evidence="1">
    <location>
        <position position="160"/>
    </location>
</feature>
<dbReference type="STRING" id="39947.A0A0P0Y120"/>
<proteinExistence type="predicted"/>
<name>A0A0P0Y120_ORYSJ</name>
<keyword evidence="2" id="KW-1185">Reference proteome</keyword>
<dbReference type="Proteomes" id="UP000059680">
    <property type="component" value="Chromosome 11"/>
</dbReference>
<organism evidence="1 2">
    <name type="scientific">Oryza sativa subsp. japonica</name>
    <name type="common">Rice</name>
    <dbReference type="NCBI Taxonomy" id="39947"/>
    <lineage>
        <taxon>Eukaryota</taxon>
        <taxon>Viridiplantae</taxon>
        <taxon>Streptophyta</taxon>
        <taxon>Embryophyta</taxon>
        <taxon>Tracheophyta</taxon>
        <taxon>Spermatophyta</taxon>
        <taxon>Magnoliopsida</taxon>
        <taxon>Liliopsida</taxon>
        <taxon>Poales</taxon>
        <taxon>Poaceae</taxon>
        <taxon>BOP clade</taxon>
        <taxon>Oryzoideae</taxon>
        <taxon>Oryzeae</taxon>
        <taxon>Oryzinae</taxon>
        <taxon>Oryza</taxon>
        <taxon>Oryza sativa</taxon>
    </lineage>
</organism>
<evidence type="ECO:0000313" key="1">
    <source>
        <dbReference type="EMBL" id="BAT13425.1"/>
    </source>
</evidence>
<dbReference type="InParanoid" id="A0A0P0Y120"/>
<feature type="non-terminal residue" evidence="1">
    <location>
        <position position="1"/>
    </location>
</feature>
<reference evidence="1 2" key="2">
    <citation type="journal article" date="2013" name="Plant Cell Physiol.">
        <title>Rice Annotation Project Database (RAP-DB): an integrative and interactive database for rice genomics.</title>
        <authorList>
            <person name="Sakai H."/>
            <person name="Lee S.S."/>
            <person name="Tanaka T."/>
            <person name="Numa H."/>
            <person name="Kim J."/>
            <person name="Kawahara Y."/>
            <person name="Wakimoto H."/>
            <person name="Yang C.C."/>
            <person name="Iwamoto M."/>
            <person name="Abe T."/>
            <person name="Yamada Y."/>
            <person name="Muto A."/>
            <person name="Inokuchi H."/>
            <person name="Ikemura T."/>
            <person name="Matsumoto T."/>
            <person name="Sasaki T."/>
            <person name="Itoh T."/>
        </authorList>
    </citation>
    <scope>NUCLEOTIDE SEQUENCE [LARGE SCALE GENOMIC DNA]</scope>
    <source>
        <strain evidence="2">cv. Nipponbare</strain>
    </source>
</reference>
<reference evidence="1 2" key="3">
    <citation type="journal article" date="2013" name="Rice">
        <title>Improvement of the Oryza sativa Nipponbare reference genome using next generation sequence and optical map data.</title>
        <authorList>
            <person name="Kawahara Y."/>
            <person name="de la Bastide M."/>
            <person name="Hamilton J.P."/>
            <person name="Kanamori H."/>
            <person name="McCombie W.R."/>
            <person name="Ouyang S."/>
            <person name="Schwartz D.C."/>
            <person name="Tanaka T."/>
            <person name="Wu J."/>
            <person name="Zhou S."/>
            <person name="Childs K.L."/>
            <person name="Davidson R.M."/>
            <person name="Lin H."/>
            <person name="Quesada-Ocampo L."/>
            <person name="Vaillancourt B."/>
            <person name="Sakai H."/>
            <person name="Lee S.S."/>
            <person name="Kim J."/>
            <person name="Numa H."/>
            <person name="Itoh T."/>
            <person name="Buell C.R."/>
            <person name="Matsumoto T."/>
        </authorList>
    </citation>
    <scope>NUCLEOTIDE SEQUENCE [LARGE SCALE GENOMIC DNA]</scope>
    <source>
        <strain evidence="2">cv. Nipponbare</strain>
    </source>
</reference>
<reference evidence="2" key="1">
    <citation type="journal article" date="2005" name="Nature">
        <title>The map-based sequence of the rice genome.</title>
        <authorList>
            <consortium name="International rice genome sequencing project (IRGSP)"/>
            <person name="Matsumoto T."/>
            <person name="Wu J."/>
            <person name="Kanamori H."/>
            <person name="Katayose Y."/>
            <person name="Fujisawa M."/>
            <person name="Namiki N."/>
            <person name="Mizuno H."/>
            <person name="Yamamoto K."/>
            <person name="Antonio B.A."/>
            <person name="Baba T."/>
            <person name="Sakata K."/>
            <person name="Nagamura Y."/>
            <person name="Aoki H."/>
            <person name="Arikawa K."/>
            <person name="Arita K."/>
            <person name="Bito T."/>
            <person name="Chiden Y."/>
            <person name="Fujitsuka N."/>
            <person name="Fukunaka R."/>
            <person name="Hamada M."/>
            <person name="Harada C."/>
            <person name="Hayashi A."/>
            <person name="Hijishita S."/>
            <person name="Honda M."/>
            <person name="Hosokawa S."/>
            <person name="Ichikawa Y."/>
            <person name="Idonuma A."/>
            <person name="Iijima M."/>
            <person name="Ikeda M."/>
            <person name="Ikeno M."/>
            <person name="Ito K."/>
            <person name="Ito S."/>
            <person name="Ito T."/>
            <person name="Ito Y."/>
            <person name="Ito Y."/>
            <person name="Iwabuchi A."/>
            <person name="Kamiya K."/>
            <person name="Karasawa W."/>
            <person name="Kurita K."/>
            <person name="Katagiri S."/>
            <person name="Kikuta A."/>
            <person name="Kobayashi H."/>
            <person name="Kobayashi N."/>
            <person name="Machita K."/>
            <person name="Maehara T."/>
            <person name="Masukawa M."/>
            <person name="Mizubayashi T."/>
            <person name="Mukai Y."/>
            <person name="Nagasaki H."/>
            <person name="Nagata Y."/>
            <person name="Naito S."/>
            <person name="Nakashima M."/>
            <person name="Nakama Y."/>
            <person name="Nakamichi Y."/>
            <person name="Nakamura M."/>
            <person name="Meguro A."/>
            <person name="Negishi M."/>
            <person name="Ohta I."/>
            <person name="Ohta T."/>
            <person name="Okamoto M."/>
            <person name="Ono N."/>
            <person name="Saji S."/>
            <person name="Sakaguchi M."/>
            <person name="Sakai K."/>
            <person name="Shibata M."/>
            <person name="Shimokawa T."/>
            <person name="Song J."/>
            <person name="Takazaki Y."/>
            <person name="Terasawa K."/>
            <person name="Tsugane M."/>
            <person name="Tsuji K."/>
            <person name="Ueda S."/>
            <person name="Waki K."/>
            <person name="Yamagata H."/>
            <person name="Yamamoto M."/>
            <person name="Yamamoto S."/>
            <person name="Yamane H."/>
            <person name="Yoshiki S."/>
            <person name="Yoshihara R."/>
            <person name="Yukawa K."/>
            <person name="Zhong H."/>
            <person name="Yano M."/>
            <person name="Yuan Q."/>
            <person name="Ouyang S."/>
            <person name="Liu J."/>
            <person name="Jones K.M."/>
            <person name="Gansberger K."/>
            <person name="Moffat K."/>
            <person name="Hill J."/>
            <person name="Bera J."/>
            <person name="Fadrosh D."/>
            <person name="Jin S."/>
            <person name="Johri S."/>
            <person name="Kim M."/>
            <person name="Overton L."/>
            <person name="Reardon M."/>
            <person name="Tsitrin T."/>
            <person name="Vuong H."/>
            <person name="Weaver B."/>
            <person name="Ciecko A."/>
            <person name="Tallon L."/>
            <person name="Jackson J."/>
            <person name="Pai G."/>
            <person name="Aken S.V."/>
            <person name="Utterback T."/>
            <person name="Reidmuller S."/>
            <person name="Feldblyum T."/>
            <person name="Hsiao J."/>
            <person name="Zismann V."/>
            <person name="Iobst S."/>
            <person name="de Vazeille A.R."/>
            <person name="Buell C.R."/>
            <person name="Ying K."/>
            <person name="Li Y."/>
            <person name="Lu T."/>
            <person name="Huang Y."/>
            <person name="Zhao Q."/>
            <person name="Feng Q."/>
            <person name="Zhang L."/>
            <person name="Zhu J."/>
            <person name="Weng Q."/>
            <person name="Mu J."/>
            <person name="Lu Y."/>
            <person name="Fan D."/>
            <person name="Liu Y."/>
            <person name="Guan J."/>
            <person name="Zhang Y."/>
            <person name="Yu S."/>
            <person name="Liu X."/>
            <person name="Zhang Y."/>
            <person name="Hong G."/>
            <person name="Han B."/>
            <person name="Choisne N."/>
            <person name="Demange N."/>
            <person name="Orjeda G."/>
            <person name="Samain S."/>
            <person name="Cattolico L."/>
            <person name="Pelletier E."/>
            <person name="Couloux A."/>
            <person name="Segurens B."/>
            <person name="Wincker P."/>
            <person name="D'Hont A."/>
            <person name="Scarpelli C."/>
            <person name="Weissenbach J."/>
            <person name="Salanoubat M."/>
            <person name="Quetier F."/>
            <person name="Yu Y."/>
            <person name="Kim H.R."/>
            <person name="Rambo T."/>
            <person name="Currie J."/>
            <person name="Collura K."/>
            <person name="Luo M."/>
            <person name="Yang T."/>
            <person name="Ammiraju J.S.S."/>
            <person name="Engler F."/>
            <person name="Soderlund C."/>
            <person name="Wing R.A."/>
            <person name="Palmer L.E."/>
            <person name="de la Bastide M."/>
            <person name="Spiegel L."/>
            <person name="Nascimento L."/>
            <person name="Zutavern T."/>
            <person name="O'Shaughnessy A."/>
            <person name="Dike S."/>
            <person name="Dedhia N."/>
            <person name="Preston R."/>
            <person name="Balija V."/>
            <person name="McCombie W.R."/>
            <person name="Chow T."/>
            <person name="Chen H."/>
            <person name="Chung M."/>
            <person name="Chen C."/>
            <person name="Shaw J."/>
            <person name="Wu H."/>
            <person name="Hsiao K."/>
            <person name="Chao Y."/>
            <person name="Chu M."/>
            <person name="Cheng C."/>
            <person name="Hour A."/>
            <person name="Lee P."/>
            <person name="Lin S."/>
            <person name="Lin Y."/>
            <person name="Liou J."/>
            <person name="Liu S."/>
            <person name="Hsing Y."/>
            <person name="Raghuvanshi S."/>
            <person name="Mohanty A."/>
            <person name="Bharti A.K."/>
            <person name="Gaur A."/>
            <person name="Gupta V."/>
            <person name="Kumar D."/>
            <person name="Ravi V."/>
            <person name="Vij S."/>
            <person name="Kapur A."/>
            <person name="Khurana P."/>
            <person name="Khurana P."/>
            <person name="Khurana J.P."/>
            <person name="Tyagi A.K."/>
            <person name="Gaikwad K."/>
            <person name="Singh A."/>
            <person name="Dalal V."/>
            <person name="Srivastava S."/>
            <person name="Dixit A."/>
            <person name="Pal A.K."/>
            <person name="Ghazi I.A."/>
            <person name="Yadav M."/>
            <person name="Pandit A."/>
            <person name="Bhargava A."/>
            <person name="Sureshbabu K."/>
            <person name="Batra K."/>
            <person name="Sharma T.R."/>
            <person name="Mohapatra T."/>
            <person name="Singh N.K."/>
            <person name="Messing J."/>
            <person name="Nelson A.B."/>
            <person name="Fuks G."/>
            <person name="Kavchok S."/>
            <person name="Keizer G."/>
            <person name="Linton E."/>
            <person name="Llaca V."/>
            <person name="Song R."/>
            <person name="Tanyolac B."/>
            <person name="Young S."/>
            <person name="Ho-Il K."/>
            <person name="Hahn J.H."/>
            <person name="Sangsakoo G."/>
            <person name="Vanavichit A."/>
            <person name="de Mattos Luiz.A.T."/>
            <person name="Zimmer P.D."/>
            <person name="Malone G."/>
            <person name="Dellagostin O."/>
            <person name="de Oliveira A.C."/>
            <person name="Bevan M."/>
            <person name="Bancroft I."/>
            <person name="Minx P."/>
            <person name="Cordum H."/>
            <person name="Wilson R."/>
            <person name="Cheng Z."/>
            <person name="Jin W."/>
            <person name="Jiang J."/>
            <person name="Leong S.A."/>
            <person name="Iwama H."/>
            <person name="Gojobori T."/>
            <person name="Itoh T."/>
            <person name="Niimura Y."/>
            <person name="Fujii Y."/>
            <person name="Habara T."/>
            <person name="Sakai H."/>
            <person name="Sato Y."/>
            <person name="Wilson G."/>
            <person name="Kumar K."/>
            <person name="McCouch S."/>
            <person name="Juretic N."/>
            <person name="Hoen D."/>
            <person name="Wright S."/>
            <person name="Bruskiewich R."/>
            <person name="Bureau T."/>
            <person name="Miyao A."/>
            <person name="Hirochika H."/>
            <person name="Nishikawa T."/>
            <person name="Kadowaki K."/>
            <person name="Sugiura M."/>
            <person name="Burr B."/>
            <person name="Sasaki T."/>
        </authorList>
    </citation>
    <scope>NUCLEOTIDE SEQUENCE [LARGE SCALE GENOMIC DNA]</scope>
    <source>
        <strain evidence="2">cv. Nipponbare</strain>
    </source>
</reference>
<gene>
    <name evidence="1" type="ordered locus">Os11g0247350</name>
    <name evidence="1" type="ORF">OSNPB_110247350</name>
</gene>
<accession>A0A0P0Y120</accession>
<sequence>LGHKPVEVGVGWALNVEGAAADVIDGLIVEQDSDIGVLKEGVGGEDTVVWLNHRGGDLRGRVHGEPELGLLAIVHRETLKEKGTETGARSSSNSVEHKEALETSAVVGKLPDAVKAQINNLLANCVVTTGKVVGCILLATDELLRVEELAVVTSPHLINH</sequence>
<dbReference type="EMBL" id="AP014967">
    <property type="protein sequence ID" value="BAT13425.1"/>
    <property type="molecule type" value="Genomic_DNA"/>
</dbReference>
<dbReference type="PaxDb" id="39947-A0A0P0Y120"/>
<evidence type="ECO:0000313" key="2">
    <source>
        <dbReference type="Proteomes" id="UP000059680"/>
    </source>
</evidence>
<dbReference type="FunCoup" id="A0A0P0Y120">
    <property type="interactions" value="1"/>
</dbReference>